<accession>A0A9J5XMR0</accession>
<dbReference type="Proteomes" id="UP000824120">
    <property type="component" value="Chromosome 8"/>
</dbReference>
<evidence type="ECO:0000313" key="1">
    <source>
        <dbReference type="EMBL" id="KAG5589141.1"/>
    </source>
</evidence>
<gene>
    <name evidence="1" type="ORF">H5410_039655</name>
</gene>
<keyword evidence="2" id="KW-1185">Reference proteome</keyword>
<evidence type="ECO:0000313" key="2">
    <source>
        <dbReference type="Proteomes" id="UP000824120"/>
    </source>
</evidence>
<organism evidence="1 2">
    <name type="scientific">Solanum commersonii</name>
    <name type="common">Commerson's wild potato</name>
    <name type="synonym">Commerson's nightshade</name>
    <dbReference type="NCBI Taxonomy" id="4109"/>
    <lineage>
        <taxon>Eukaryota</taxon>
        <taxon>Viridiplantae</taxon>
        <taxon>Streptophyta</taxon>
        <taxon>Embryophyta</taxon>
        <taxon>Tracheophyta</taxon>
        <taxon>Spermatophyta</taxon>
        <taxon>Magnoliopsida</taxon>
        <taxon>eudicotyledons</taxon>
        <taxon>Gunneridae</taxon>
        <taxon>Pentapetalae</taxon>
        <taxon>asterids</taxon>
        <taxon>lamiids</taxon>
        <taxon>Solanales</taxon>
        <taxon>Solanaceae</taxon>
        <taxon>Solanoideae</taxon>
        <taxon>Solaneae</taxon>
        <taxon>Solanum</taxon>
    </lineage>
</organism>
<sequence>MKDEIFLYHNCNYRNAGNKQKPVESTLTYLPFGTDARTSSKFKKMLNLKFINRYAQIKLGVTCLPEIYVKSESRILNHHSETMR</sequence>
<dbReference type="EMBL" id="JACXVP010000008">
    <property type="protein sequence ID" value="KAG5589141.1"/>
    <property type="molecule type" value="Genomic_DNA"/>
</dbReference>
<reference evidence="1 2" key="1">
    <citation type="submission" date="2020-09" db="EMBL/GenBank/DDBJ databases">
        <title>De no assembly of potato wild relative species, Solanum commersonii.</title>
        <authorList>
            <person name="Cho K."/>
        </authorList>
    </citation>
    <scope>NUCLEOTIDE SEQUENCE [LARGE SCALE GENOMIC DNA]</scope>
    <source>
        <strain evidence="1">LZ3.2</strain>
        <tissue evidence="1">Leaf</tissue>
    </source>
</reference>
<proteinExistence type="predicted"/>
<comment type="caution">
    <text evidence="1">The sequence shown here is derived from an EMBL/GenBank/DDBJ whole genome shotgun (WGS) entry which is preliminary data.</text>
</comment>
<name>A0A9J5XMR0_SOLCO</name>
<dbReference type="AlphaFoldDB" id="A0A9J5XMR0"/>
<protein>
    <submittedName>
        <fullName evidence="1">Uncharacterized protein</fullName>
    </submittedName>
</protein>